<comment type="caution">
    <text evidence="1">The sequence shown here is derived from an EMBL/GenBank/DDBJ whole genome shotgun (WGS) entry which is preliminary data.</text>
</comment>
<evidence type="ECO:0000313" key="2">
    <source>
        <dbReference type="Proteomes" id="UP000793456"/>
    </source>
</evidence>
<dbReference type="Proteomes" id="UP000793456">
    <property type="component" value="Chromosome XV"/>
</dbReference>
<organism evidence="1 2">
    <name type="scientific">Larimichthys crocea</name>
    <name type="common">Large yellow croaker</name>
    <name type="synonym">Pseudosciaena crocea</name>
    <dbReference type="NCBI Taxonomy" id="215358"/>
    <lineage>
        <taxon>Eukaryota</taxon>
        <taxon>Metazoa</taxon>
        <taxon>Chordata</taxon>
        <taxon>Craniata</taxon>
        <taxon>Vertebrata</taxon>
        <taxon>Euteleostomi</taxon>
        <taxon>Actinopterygii</taxon>
        <taxon>Neopterygii</taxon>
        <taxon>Teleostei</taxon>
        <taxon>Neoteleostei</taxon>
        <taxon>Acanthomorphata</taxon>
        <taxon>Eupercaria</taxon>
        <taxon>Sciaenidae</taxon>
        <taxon>Larimichthys</taxon>
    </lineage>
</organism>
<keyword evidence="2" id="KW-1185">Reference proteome</keyword>
<accession>A0ACD3QTM0</accession>
<reference evidence="1" key="1">
    <citation type="submission" date="2018-11" db="EMBL/GenBank/DDBJ databases">
        <title>The sequence and de novo assembly of Larimichthys crocea genome using PacBio and Hi-C technologies.</title>
        <authorList>
            <person name="Xu P."/>
            <person name="Chen B."/>
            <person name="Zhou Z."/>
            <person name="Ke Q."/>
            <person name="Wu Y."/>
            <person name="Bai H."/>
            <person name="Pu F."/>
        </authorList>
    </citation>
    <scope>NUCLEOTIDE SEQUENCE</scope>
    <source>
        <tissue evidence="1">Muscle</tissue>
    </source>
</reference>
<proteinExistence type="predicted"/>
<protein>
    <submittedName>
        <fullName evidence="1">Uncharacterized protein</fullName>
    </submittedName>
</protein>
<gene>
    <name evidence="1" type="ORF">E3U43_002868</name>
</gene>
<dbReference type="EMBL" id="CM011688">
    <property type="protein sequence ID" value="TMS10209.1"/>
    <property type="molecule type" value="Genomic_DNA"/>
</dbReference>
<name>A0ACD3QTM0_LARCR</name>
<evidence type="ECO:0000313" key="1">
    <source>
        <dbReference type="EMBL" id="TMS10209.1"/>
    </source>
</evidence>
<sequence length="100" mass="11605">MVLVMCKKQTTKKWECLTKAEKQSKDKEKPNVDESADPSDGLMTMLKKIYSEGDDEMKRTINKAWSESSREENTRRRRRHDGLLNCTHCFSTAGPSQRHT</sequence>